<dbReference type="Gramene" id="QL09p013305:mrna">
    <property type="protein sequence ID" value="QL09p013305:mrna"/>
    <property type="gene ID" value="QL09p013305"/>
</dbReference>
<evidence type="ECO:0000313" key="8">
    <source>
        <dbReference type="Proteomes" id="UP000594261"/>
    </source>
</evidence>
<evidence type="ECO:0000256" key="6">
    <source>
        <dbReference type="ARBA" id="ARBA00023315"/>
    </source>
</evidence>
<dbReference type="PANTHER" id="PTHR23100">
    <property type="entry name" value="ARGININE BIOSYNTHESIS BIFUNCTIONAL PROTEIN ARGJ"/>
    <property type="match status" value="1"/>
</dbReference>
<dbReference type="SUPFAM" id="SSF56266">
    <property type="entry name" value="DmpA/ArgJ-like"/>
    <property type="match status" value="1"/>
</dbReference>
<dbReference type="InterPro" id="IPR016117">
    <property type="entry name" value="ArgJ-like_dom_sf"/>
</dbReference>
<reference evidence="7" key="2">
    <citation type="submission" date="2021-01" db="UniProtKB">
        <authorList>
            <consortium name="EnsemblPlants"/>
        </authorList>
    </citation>
    <scope>IDENTIFICATION</scope>
</reference>
<keyword evidence="5" id="KW-0511">Multifunctional enzyme</keyword>
<keyword evidence="6" id="KW-0012">Acyltransferase</keyword>
<evidence type="ECO:0000256" key="2">
    <source>
        <dbReference type="ARBA" id="ARBA00022571"/>
    </source>
</evidence>
<dbReference type="GO" id="GO:0006526">
    <property type="term" value="P:L-arginine biosynthetic process"/>
    <property type="evidence" value="ECO:0007669"/>
    <property type="project" value="UniProtKB-KW"/>
</dbReference>
<keyword evidence="4" id="KW-0068">Autocatalytic cleavage</keyword>
<evidence type="ECO:0000313" key="7">
    <source>
        <dbReference type="EnsemblPlants" id="QL09p013305:mrna"/>
    </source>
</evidence>
<keyword evidence="3" id="KW-0808">Transferase</keyword>
<dbReference type="EMBL" id="LRBV02000009">
    <property type="status" value="NOT_ANNOTATED_CDS"/>
    <property type="molecule type" value="Genomic_DNA"/>
</dbReference>
<dbReference type="Pfam" id="PF01960">
    <property type="entry name" value="ArgJ"/>
    <property type="match status" value="1"/>
</dbReference>
<dbReference type="GO" id="GO:0006592">
    <property type="term" value="P:ornithine biosynthetic process"/>
    <property type="evidence" value="ECO:0007669"/>
    <property type="project" value="TreeGrafter"/>
</dbReference>
<comment type="similarity">
    <text evidence="1">Belongs to the ArgJ family.</text>
</comment>
<dbReference type="GO" id="GO:0004042">
    <property type="term" value="F:L-glutamate N-acetyltransferase activity"/>
    <property type="evidence" value="ECO:0007669"/>
    <property type="project" value="TreeGrafter"/>
</dbReference>
<reference evidence="7 8" key="1">
    <citation type="journal article" date="2016" name="G3 (Bethesda)">
        <title>First Draft Assembly and Annotation of the Genome of a California Endemic Oak Quercus lobata Nee (Fagaceae).</title>
        <authorList>
            <person name="Sork V.L."/>
            <person name="Fitz-Gibbon S.T."/>
            <person name="Puiu D."/>
            <person name="Crepeau M."/>
            <person name="Gugger P.F."/>
            <person name="Sherman R."/>
            <person name="Stevens K."/>
            <person name="Langley C.H."/>
            <person name="Pellegrini M."/>
            <person name="Salzberg S.L."/>
        </authorList>
    </citation>
    <scope>NUCLEOTIDE SEQUENCE [LARGE SCALE GENOMIC DNA]</scope>
    <source>
        <strain evidence="7 8">cv. SW786</strain>
    </source>
</reference>
<organism evidence="7 8">
    <name type="scientific">Quercus lobata</name>
    <name type="common">Valley oak</name>
    <dbReference type="NCBI Taxonomy" id="97700"/>
    <lineage>
        <taxon>Eukaryota</taxon>
        <taxon>Viridiplantae</taxon>
        <taxon>Streptophyta</taxon>
        <taxon>Embryophyta</taxon>
        <taxon>Tracheophyta</taxon>
        <taxon>Spermatophyta</taxon>
        <taxon>Magnoliopsida</taxon>
        <taxon>eudicotyledons</taxon>
        <taxon>Gunneridae</taxon>
        <taxon>Pentapetalae</taxon>
        <taxon>rosids</taxon>
        <taxon>fabids</taxon>
        <taxon>Fagales</taxon>
        <taxon>Fagaceae</taxon>
        <taxon>Quercus</taxon>
    </lineage>
</organism>
<keyword evidence="8" id="KW-1185">Reference proteome</keyword>
<dbReference type="InterPro" id="IPR042195">
    <property type="entry name" value="ArgJ_beta_C"/>
</dbReference>
<dbReference type="EnsemblPlants" id="QL09p013305:mrna">
    <property type="protein sequence ID" value="QL09p013305:mrna"/>
    <property type="gene ID" value="QL09p013305"/>
</dbReference>
<dbReference type="PANTHER" id="PTHR23100:SF0">
    <property type="entry name" value="ARGININE BIOSYNTHESIS BIFUNCTIONAL PROTEIN ARGJ, MITOCHONDRIAL"/>
    <property type="match status" value="1"/>
</dbReference>
<dbReference type="Gene3D" id="3.10.20.340">
    <property type="entry name" value="ArgJ beta chain, C-terminal domain"/>
    <property type="match status" value="1"/>
</dbReference>
<accession>A0A7N2MG66</accession>
<dbReference type="GO" id="GO:0004358">
    <property type="term" value="F:L-glutamate N-acetyltransferase activity, acting on acetyl-L-ornithine as donor"/>
    <property type="evidence" value="ECO:0007669"/>
    <property type="project" value="InterPro"/>
</dbReference>
<evidence type="ECO:0000256" key="3">
    <source>
        <dbReference type="ARBA" id="ARBA00022679"/>
    </source>
</evidence>
<dbReference type="InParanoid" id="A0A7N2MG66"/>
<evidence type="ECO:0000256" key="5">
    <source>
        <dbReference type="ARBA" id="ARBA00023268"/>
    </source>
</evidence>
<dbReference type="AlphaFoldDB" id="A0A7N2MG66"/>
<proteinExistence type="inferred from homology"/>
<sequence length="356" mass="39111">MRTQKFEAYLNGLEGEVVPSWVIHWVCSLYNSTLDMLVPVTGAGSEAEAAKIARLVASSSLVLLSRVLYKGRDPNWKRIAAAAGYAGISFHQNKLRILLGDILLMDAGEPQPFDLAAASNYLRKAGETHNTVEILISVALKGVQLHYKLHHRGDSWPNKRISKCYCCVSKWKFKIKPDLPNDLSVTFPGKSIAVNFLILNGAATWTATSHSGLNFKGSDGPRLPNVIVVSSAIPQDNVEILHAKSAGVPVHKQDYWLARLTGCYKLIAVSGSHDNHIIGCSSVVYTDCLASHHNMVSPITITYYKLKLSSPKCFLISGHNSPDTRSLLNHRRQATGSEYSSSVVLASNLELFDEHY</sequence>
<protein>
    <submittedName>
        <fullName evidence="7">Uncharacterized protein</fullName>
    </submittedName>
</protein>
<keyword evidence="2" id="KW-0055">Arginine biosynthesis</keyword>
<dbReference type="InterPro" id="IPR002813">
    <property type="entry name" value="Arg_biosynth_ArgJ"/>
</dbReference>
<keyword evidence="2" id="KW-0028">Amino-acid biosynthesis</keyword>
<evidence type="ECO:0000256" key="1">
    <source>
        <dbReference type="ARBA" id="ARBA00006774"/>
    </source>
</evidence>
<name>A0A7N2MG66_QUELO</name>
<evidence type="ECO:0000256" key="4">
    <source>
        <dbReference type="ARBA" id="ARBA00022813"/>
    </source>
</evidence>
<dbReference type="Proteomes" id="UP000594261">
    <property type="component" value="Chromosome 9"/>
</dbReference>